<evidence type="ECO:0000259" key="4">
    <source>
        <dbReference type="Pfam" id="PF23565"/>
    </source>
</evidence>
<dbReference type="InterPro" id="IPR011989">
    <property type="entry name" value="ARM-like"/>
</dbReference>
<dbReference type="EMBL" id="CAEY01000462">
    <property type="status" value="NOT_ANNOTATED_CDS"/>
    <property type="molecule type" value="Genomic_DNA"/>
</dbReference>
<dbReference type="InterPro" id="IPR016024">
    <property type="entry name" value="ARM-type_fold"/>
</dbReference>
<dbReference type="InterPro" id="IPR000357">
    <property type="entry name" value="HEAT"/>
</dbReference>
<evidence type="ECO:0000313" key="5">
    <source>
        <dbReference type="EnsemblMetazoa" id="tetur01g10960.1"/>
    </source>
</evidence>
<evidence type="ECO:0000256" key="2">
    <source>
        <dbReference type="ARBA" id="ARBA00022737"/>
    </source>
</evidence>
<dbReference type="InterPro" id="IPR019451">
    <property type="entry name" value="Rtp1_C1"/>
</dbReference>
<gene>
    <name evidence="5" type="primary">107366593</name>
</gene>
<comment type="similarity">
    <text evidence="1">Belongs to the Tango6 family.</text>
</comment>
<dbReference type="PANTHER" id="PTHR20959:SF1">
    <property type="entry name" value="TRANSPORT AND GOLGI ORGANIZATION PROTEIN 6 HOMOLOG"/>
    <property type="match status" value="1"/>
</dbReference>
<dbReference type="OMA" id="CKANSIM"/>
<dbReference type="eggNOG" id="KOG4653">
    <property type="taxonomic scope" value="Eukaryota"/>
</dbReference>
<keyword evidence="2" id="KW-0677">Repeat</keyword>
<reference evidence="5" key="2">
    <citation type="submission" date="2015-06" db="UniProtKB">
        <authorList>
            <consortium name="EnsemblMetazoa"/>
        </authorList>
    </citation>
    <scope>IDENTIFICATION</scope>
</reference>
<keyword evidence="6" id="KW-1185">Reference proteome</keyword>
<feature type="domain" description="TANGO6 HEAT repeat" evidence="4">
    <location>
        <begin position="64"/>
        <end position="238"/>
    </location>
</feature>
<dbReference type="Pfam" id="PF02985">
    <property type="entry name" value="HEAT"/>
    <property type="match status" value="1"/>
</dbReference>
<protein>
    <submittedName>
        <fullName evidence="5">Uncharacterized protein</fullName>
    </submittedName>
</protein>
<reference evidence="6" key="1">
    <citation type="submission" date="2011-08" db="EMBL/GenBank/DDBJ databases">
        <authorList>
            <person name="Rombauts S."/>
        </authorList>
    </citation>
    <scope>NUCLEOTIDE SEQUENCE</scope>
    <source>
        <strain evidence="6">London</strain>
    </source>
</reference>
<dbReference type="OrthoDB" id="39591at2759"/>
<accession>T1JSL5</accession>
<dbReference type="Pfam" id="PF10363">
    <property type="entry name" value="RTP1_C1"/>
    <property type="match status" value="1"/>
</dbReference>
<dbReference type="InterPro" id="IPR057407">
    <property type="entry name" value="HEAT_TANGO6"/>
</dbReference>
<dbReference type="Proteomes" id="UP000015104">
    <property type="component" value="Unassembled WGS sequence"/>
</dbReference>
<evidence type="ECO:0000256" key="1">
    <source>
        <dbReference type="ARBA" id="ARBA00005724"/>
    </source>
</evidence>
<organism evidence="5 6">
    <name type="scientific">Tetranychus urticae</name>
    <name type="common">Two-spotted spider mite</name>
    <dbReference type="NCBI Taxonomy" id="32264"/>
    <lineage>
        <taxon>Eukaryota</taxon>
        <taxon>Metazoa</taxon>
        <taxon>Ecdysozoa</taxon>
        <taxon>Arthropoda</taxon>
        <taxon>Chelicerata</taxon>
        <taxon>Arachnida</taxon>
        <taxon>Acari</taxon>
        <taxon>Acariformes</taxon>
        <taxon>Trombidiformes</taxon>
        <taxon>Prostigmata</taxon>
        <taxon>Eleutherengona</taxon>
        <taxon>Raphignathae</taxon>
        <taxon>Tetranychoidea</taxon>
        <taxon>Tetranychidae</taxon>
        <taxon>Tetranychus</taxon>
    </lineage>
</organism>
<dbReference type="InterPro" id="IPR039600">
    <property type="entry name" value="TANGO6/Rtp1"/>
</dbReference>
<dbReference type="SUPFAM" id="SSF48371">
    <property type="entry name" value="ARM repeat"/>
    <property type="match status" value="1"/>
</dbReference>
<dbReference type="GO" id="GO:0009306">
    <property type="term" value="P:protein secretion"/>
    <property type="evidence" value="ECO:0007669"/>
    <property type="project" value="TreeGrafter"/>
</dbReference>
<dbReference type="HOGENOM" id="CLU_386539_0_0_1"/>
<dbReference type="KEGG" id="tut:107366593"/>
<dbReference type="Pfam" id="PF23565">
    <property type="entry name" value="ARM_TANGO6"/>
    <property type="match status" value="1"/>
</dbReference>
<proteinExistence type="inferred from homology"/>
<feature type="domain" description="RNA polymerase II assembly factor Rtp1 C-terminal" evidence="3">
    <location>
        <begin position="465"/>
        <end position="573"/>
    </location>
</feature>
<dbReference type="Gene3D" id="1.25.10.10">
    <property type="entry name" value="Leucine-rich Repeat Variant"/>
    <property type="match status" value="1"/>
</dbReference>
<name>T1JSL5_TETUR</name>
<dbReference type="PANTHER" id="PTHR20959">
    <property type="entry name" value="TRANSPORT AND GOLGI ORGANIZATION PROTEIN 6 FAMILY MEMBER"/>
    <property type="match status" value="1"/>
</dbReference>
<dbReference type="EnsemblMetazoa" id="tetur01g10960.1">
    <property type="protein sequence ID" value="tetur01g10960.1"/>
    <property type="gene ID" value="tetur01g10960"/>
</dbReference>
<dbReference type="AlphaFoldDB" id="T1JSL5"/>
<evidence type="ECO:0000313" key="6">
    <source>
        <dbReference type="Proteomes" id="UP000015104"/>
    </source>
</evidence>
<evidence type="ECO:0000259" key="3">
    <source>
        <dbReference type="Pfam" id="PF10363"/>
    </source>
</evidence>
<sequence>MEDSFHHDAHFNLKSIEERLDRFESKYKKKIEGNIIIRLLSFCGEKNMNANDTKSVARDLSYILIQKNGLLSFIQATCDLENSSEIKTTFDQRFRAISFIIANMPAICCDKDDFYSSLSRQVILILTTLSKGDADKQTIKLASYIFIALYNKKQSLGKAKLIKPITDAICCKESYLTLTQSIICIHHLILSDFDKNQFIPVFPNILAINTILYETVSPIKRAAKEIVIDILKYVDQSTYILATSIFNLQISINLYSTGLVKIGNEEMLTVIPSNLNYVSVDDAKFLDKTVTAITSILDDLGNEFKLDFFLILVEKVHLSHFNQMVLFSLVDALQEQVSNWILDYPNKAIQFLTNTLRRITSESNDSIQSLMDQEEEQILEKSKLLQMDSLSMLIQIVSILVEAKDKLTSEELLSLKTCNVYLTKVVASELLSKSEQLKIQSLVDEINHLHETTKHSKIDNEDRFAEAVRCLNSNFMPQRAHGLVILRNLIDAQHQSTIDHKSELFTLIKACLSDPDSYVYLAAVNALASLALAHTESCLPTLIEAYHDRDRSVRERVSVGESLVWVCKYLGQLAHHYHRLVVDCFLTGLRDENESIRVSSLSNLGQFCSSLKNALSYCIIEIVCAVECLLKTDSSLDVKRACLMFVYIMLNGIDNAEVILDHLKQIYHIIKSIDSKSLGDDIIRVHAHLALEAIDNLMKKLIKPENDLIRPIKMN</sequence>